<evidence type="ECO:0000256" key="1">
    <source>
        <dbReference type="SAM" id="Phobius"/>
    </source>
</evidence>
<keyword evidence="1" id="KW-0472">Membrane</keyword>
<reference evidence="2 3" key="1">
    <citation type="journal article" date="2017" name="Front. Microbiol.">
        <title>New Insights into the Diversity of the Genus Faecalibacterium.</title>
        <authorList>
            <person name="Benevides L."/>
            <person name="Burman S."/>
            <person name="Martin R."/>
            <person name="Robert V."/>
            <person name="Thomas M."/>
            <person name="Miquel S."/>
            <person name="Chain F."/>
            <person name="Sokol H."/>
            <person name="Bermudez-Humaran L.G."/>
            <person name="Morrison M."/>
            <person name="Langella P."/>
            <person name="Azevedo V.A."/>
            <person name="Chatel J.M."/>
            <person name="Soares S."/>
        </authorList>
    </citation>
    <scope>NUCLEOTIDE SEQUENCE [LARGE SCALE GENOMIC DNA]</scope>
    <source>
        <strain evidence="3">CNCM I-4540</strain>
    </source>
</reference>
<protein>
    <submittedName>
        <fullName evidence="2">Uncharacterized protein</fullName>
    </submittedName>
</protein>
<comment type="caution">
    <text evidence="2">The sequence shown here is derived from an EMBL/GenBank/DDBJ whole genome shotgun (WGS) entry which is preliminary data.</text>
</comment>
<organism evidence="2 3">
    <name type="scientific">Faecalibacterium langellae</name>
    <dbReference type="NCBI Taxonomy" id="3435293"/>
    <lineage>
        <taxon>Bacteria</taxon>
        <taxon>Bacillati</taxon>
        <taxon>Bacillota</taxon>
        <taxon>Clostridia</taxon>
        <taxon>Eubacteriales</taxon>
        <taxon>Oscillospiraceae</taxon>
        <taxon>Faecalibacterium</taxon>
    </lineage>
</organism>
<keyword evidence="1" id="KW-0812">Transmembrane</keyword>
<dbReference type="Proteomes" id="UP000220752">
    <property type="component" value="Unassembled WGS sequence"/>
</dbReference>
<evidence type="ECO:0000313" key="3">
    <source>
        <dbReference type="Proteomes" id="UP000220752"/>
    </source>
</evidence>
<dbReference type="EMBL" id="NMTQ01000022">
    <property type="protein sequence ID" value="PDX58759.1"/>
    <property type="molecule type" value="Genomic_DNA"/>
</dbReference>
<accession>A0A2A6ZBK6</accession>
<proteinExistence type="predicted"/>
<keyword evidence="3" id="KW-1185">Reference proteome</keyword>
<dbReference type="AlphaFoldDB" id="A0A2A6ZBK6"/>
<name>A0A2A6ZBK6_9FIRM</name>
<sequence>MNCQNSLVSLAYIETSKNPLQVFCNFILYLLLKAPNQTLRADEIKEQLQSDFGISMPHQIISNCTRILERKQEVIRLPHAAGYKIGDTSFDIDSFENTRQRFAEHENKLLNSLVEFVSSQYKQKWSEEEAKKYLSNFLDTEGYGTQLFLKKKLELEQHYISPSFYIGRYVDSIQRQTDSVEKTYLEEIIYGMMVLQGIRQTGDYQQNRQQKFKGTVFYLDTKLVLRALGFSWKAQVDSVRETVRLLREKYDAEIGIFQETRTEVQNALSIAGRAFQKHRLIADGELKLYCELNPSEAKRLEDYADSLDALLERELGINSVTSIDKDDPRIKKYNIETTEIADYIEAECGWRRGAIDYDVKIIEQINAIREGDYSQAYGGKKKLPVFVTSNSKLAYTFREYISSNEDEIQQWNTHNLPVISDNMLLYRIWLPFATEFTQLPSLTLSRFAYAAQSEGVVFYEKLRNTAAELEQTRNIDLINTTEVARRKIEDILLRESGGNLDSVTDEVVAASLDEYIRMEKLDLLQENRDLLRHSDMRDEQVVKLLGDSYANKIGVIDRALLFLAKWFWIIIAALLYGLFDWVGKNPYLKGVALLPVAIQAIQYWLDKQSDDHNFRFFLYPIALEFVKKRYIQKITMELESKGYPQDTEAVVQYCIQNTKIFQR</sequence>
<feature type="transmembrane region" description="Helical" evidence="1">
    <location>
        <begin position="559"/>
        <end position="579"/>
    </location>
</feature>
<evidence type="ECO:0000313" key="2">
    <source>
        <dbReference type="EMBL" id="PDX58759.1"/>
    </source>
</evidence>
<keyword evidence="1" id="KW-1133">Transmembrane helix</keyword>
<gene>
    <name evidence="2" type="ORF">CGS46_06540</name>
</gene>